<organism evidence="1 2">
    <name type="scientific">Coprinellus micaceus</name>
    <name type="common">Glistening ink-cap mushroom</name>
    <name type="synonym">Coprinus micaceus</name>
    <dbReference type="NCBI Taxonomy" id="71717"/>
    <lineage>
        <taxon>Eukaryota</taxon>
        <taxon>Fungi</taxon>
        <taxon>Dikarya</taxon>
        <taxon>Basidiomycota</taxon>
        <taxon>Agaricomycotina</taxon>
        <taxon>Agaricomycetes</taxon>
        <taxon>Agaricomycetidae</taxon>
        <taxon>Agaricales</taxon>
        <taxon>Agaricineae</taxon>
        <taxon>Psathyrellaceae</taxon>
        <taxon>Coprinellus</taxon>
    </lineage>
</organism>
<protein>
    <submittedName>
        <fullName evidence="1">Uncharacterized protein</fullName>
    </submittedName>
</protein>
<sequence>MWGRNERSTSKQYGRGESRCADQGMFCVRVKRPLGRGSGLPLERIWQESQAGKKSGRSLSHPLPVTIGTVGRLGFLRMGASKCKDDDETSRSFTPLSPPMADCAGSRSRLRCRSARVPPRPAASLLTRLPNGYGYVNTKFCGPGVGVGGSIV</sequence>
<reference evidence="1 2" key="1">
    <citation type="journal article" date="2019" name="Nat. Ecol. Evol.">
        <title>Megaphylogeny resolves global patterns of mushroom evolution.</title>
        <authorList>
            <person name="Varga T."/>
            <person name="Krizsan K."/>
            <person name="Foldi C."/>
            <person name="Dima B."/>
            <person name="Sanchez-Garcia M."/>
            <person name="Sanchez-Ramirez S."/>
            <person name="Szollosi G.J."/>
            <person name="Szarkandi J.G."/>
            <person name="Papp V."/>
            <person name="Albert L."/>
            <person name="Andreopoulos W."/>
            <person name="Angelini C."/>
            <person name="Antonin V."/>
            <person name="Barry K.W."/>
            <person name="Bougher N.L."/>
            <person name="Buchanan P."/>
            <person name="Buyck B."/>
            <person name="Bense V."/>
            <person name="Catcheside P."/>
            <person name="Chovatia M."/>
            <person name="Cooper J."/>
            <person name="Damon W."/>
            <person name="Desjardin D."/>
            <person name="Finy P."/>
            <person name="Geml J."/>
            <person name="Haridas S."/>
            <person name="Hughes K."/>
            <person name="Justo A."/>
            <person name="Karasinski D."/>
            <person name="Kautmanova I."/>
            <person name="Kiss B."/>
            <person name="Kocsube S."/>
            <person name="Kotiranta H."/>
            <person name="LaButti K.M."/>
            <person name="Lechner B.E."/>
            <person name="Liimatainen K."/>
            <person name="Lipzen A."/>
            <person name="Lukacs Z."/>
            <person name="Mihaltcheva S."/>
            <person name="Morgado L.N."/>
            <person name="Niskanen T."/>
            <person name="Noordeloos M.E."/>
            <person name="Ohm R.A."/>
            <person name="Ortiz-Santana B."/>
            <person name="Ovrebo C."/>
            <person name="Racz N."/>
            <person name="Riley R."/>
            <person name="Savchenko A."/>
            <person name="Shiryaev A."/>
            <person name="Soop K."/>
            <person name="Spirin V."/>
            <person name="Szebenyi C."/>
            <person name="Tomsovsky M."/>
            <person name="Tulloss R.E."/>
            <person name="Uehling J."/>
            <person name="Grigoriev I.V."/>
            <person name="Vagvolgyi C."/>
            <person name="Papp T."/>
            <person name="Martin F.M."/>
            <person name="Miettinen O."/>
            <person name="Hibbett D.S."/>
            <person name="Nagy L.G."/>
        </authorList>
    </citation>
    <scope>NUCLEOTIDE SEQUENCE [LARGE SCALE GENOMIC DNA]</scope>
    <source>
        <strain evidence="1 2">FP101781</strain>
    </source>
</reference>
<gene>
    <name evidence="1" type="ORF">FA13DRAFT_1280179</name>
</gene>
<dbReference type="EMBL" id="QPFP01000062">
    <property type="protein sequence ID" value="TEB24872.1"/>
    <property type="molecule type" value="Genomic_DNA"/>
</dbReference>
<evidence type="ECO:0000313" key="2">
    <source>
        <dbReference type="Proteomes" id="UP000298030"/>
    </source>
</evidence>
<dbReference type="AlphaFoldDB" id="A0A4Y7SSU7"/>
<name>A0A4Y7SSU7_COPMI</name>
<proteinExistence type="predicted"/>
<evidence type="ECO:0000313" key="1">
    <source>
        <dbReference type="EMBL" id="TEB24872.1"/>
    </source>
</evidence>
<dbReference type="Proteomes" id="UP000298030">
    <property type="component" value="Unassembled WGS sequence"/>
</dbReference>
<keyword evidence="2" id="KW-1185">Reference proteome</keyword>
<accession>A0A4Y7SSU7</accession>
<comment type="caution">
    <text evidence="1">The sequence shown here is derived from an EMBL/GenBank/DDBJ whole genome shotgun (WGS) entry which is preliminary data.</text>
</comment>